<dbReference type="PANTHER" id="PTHR38814:SF1">
    <property type="entry name" value="ENDONUCLEASE NUCS"/>
    <property type="match status" value="1"/>
</dbReference>
<dbReference type="EMBL" id="ACYY01000011">
    <property type="protein sequence ID" value="EEW25188.1"/>
    <property type="molecule type" value="Genomic_DNA"/>
</dbReference>
<dbReference type="STRING" id="371731.Rsw2DRAFT_1943"/>
<dbReference type="RefSeq" id="WP_008030436.1">
    <property type="nucleotide sequence ID" value="NZ_ACYY01000011.1"/>
</dbReference>
<dbReference type="CDD" id="cd22341">
    <property type="entry name" value="NucS-like"/>
    <property type="match status" value="1"/>
</dbReference>
<evidence type="ECO:0000259" key="2">
    <source>
        <dbReference type="Pfam" id="PF01939"/>
    </source>
</evidence>
<dbReference type="eggNOG" id="COG1637">
    <property type="taxonomic scope" value="Bacteria"/>
</dbReference>
<gene>
    <name evidence="3" type="ORF">Rsw2DRAFT_1943</name>
</gene>
<accession>C8S1L5</accession>
<dbReference type="Pfam" id="PF01939">
    <property type="entry name" value="NucS_C"/>
    <property type="match status" value="1"/>
</dbReference>
<dbReference type="PANTHER" id="PTHR38814">
    <property type="entry name" value="ENDONUCLEASE NUCS"/>
    <property type="match status" value="1"/>
</dbReference>
<keyword evidence="4" id="KW-1185">Reference proteome</keyword>
<dbReference type="InterPro" id="IPR048301">
    <property type="entry name" value="NucS_C"/>
</dbReference>
<dbReference type="InterPro" id="IPR002793">
    <property type="entry name" value="Endonuclease_NucS"/>
</dbReference>
<reference evidence="3 4" key="1">
    <citation type="submission" date="2009-08" db="EMBL/GenBank/DDBJ databases">
        <title>The draft genome of Rhodobacter sp. SW2.</title>
        <authorList>
            <consortium name="US DOE Joint Genome Institute (JGI-PGF)"/>
            <person name="Lucas S."/>
            <person name="Copeland A."/>
            <person name="Lapidus A."/>
            <person name="Glavina del Rio T."/>
            <person name="Tice H."/>
            <person name="Bruce D."/>
            <person name="Goodwin L."/>
            <person name="Pitluck S."/>
            <person name="Larimer F."/>
            <person name="Land M.L."/>
            <person name="Hauser L."/>
            <person name="Emerson D."/>
        </authorList>
    </citation>
    <scope>NUCLEOTIDE SEQUENCE [LARGE SCALE GENOMIC DNA]</scope>
    <source>
        <strain evidence="3 4">SW2</strain>
    </source>
</reference>
<evidence type="ECO:0000313" key="4">
    <source>
        <dbReference type="Proteomes" id="UP000010121"/>
    </source>
</evidence>
<evidence type="ECO:0000313" key="3">
    <source>
        <dbReference type="EMBL" id="EEW25188.1"/>
    </source>
</evidence>
<proteinExistence type="predicted"/>
<dbReference type="AlphaFoldDB" id="C8S1L5"/>
<dbReference type="InterPro" id="IPR011856">
    <property type="entry name" value="tRNA_endonuc-like_dom_sf"/>
</dbReference>
<evidence type="ECO:0000256" key="1">
    <source>
        <dbReference type="ARBA" id="ARBA00023125"/>
    </source>
</evidence>
<name>C8S1L5_9RHOB</name>
<feature type="domain" description="Endonuclease NucS C-terminal" evidence="2">
    <location>
        <begin position="120"/>
        <end position="213"/>
    </location>
</feature>
<dbReference type="Proteomes" id="UP000010121">
    <property type="component" value="Unassembled WGS sequence"/>
</dbReference>
<dbReference type="GO" id="GO:0004519">
    <property type="term" value="F:endonuclease activity"/>
    <property type="evidence" value="ECO:0007669"/>
    <property type="project" value="InterPro"/>
</dbReference>
<comment type="caution">
    <text evidence="3">The sequence shown here is derived from an EMBL/GenBank/DDBJ whole genome shotgun (WGS) entry which is preliminary data.</text>
</comment>
<dbReference type="OrthoDB" id="8477544at2"/>
<dbReference type="Gene3D" id="3.40.1350.10">
    <property type="match status" value="1"/>
</dbReference>
<protein>
    <recommendedName>
        <fullName evidence="2">Endonuclease NucS C-terminal domain-containing protein</fullName>
    </recommendedName>
</protein>
<organism evidence="3 4">
    <name type="scientific">Rhodobacter ferrooxidans</name>
    <dbReference type="NCBI Taxonomy" id="371731"/>
    <lineage>
        <taxon>Bacteria</taxon>
        <taxon>Pseudomonadati</taxon>
        <taxon>Pseudomonadota</taxon>
        <taxon>Alphaproteobacteria</taxon>
        <taxon>Rhodobacterales</taxon>
        <taxon>Rhodobacter group</taxon>
        <taxon>Rhodobacter</taxon>
    </lineage>
</organism>
<sequence>MRGDYRDWLKAEGYSDKTISTQLSQAARIETNYGPIEDILSNGGYDALFAELTYSSEDERRNRPNPSKIGIDGNLRNSLASYKNALARYARFLGAAPGEVVEPSVLPPADTMEKQRLSLERDMQTALREDLARLEPGLVIIDDGAERVVLSGFIDILARDAAGAVVVIELKAGKTDARVIGQVLGYMGDIAAEDAAAAVRGIIVAHDFDQRTRSAARAVPNLTLVRYAVAFSFFPEG</sequence>
<keyword evidence="1" id="KW-0238">DNA-binding</keyword>
<dbReference type="GO" id="GO:0003677">
    <property type="term" value="F:DNA binding"/>
    <property type="evidence" value="ECO:0007669"/>
    <property type="project" value="UniProtKB-KW"/>
</dbReference>